<protein>
    <submittedName>
        <fullName evidence="1">Uncharacterized protein</fullName>
    </submittedName>
</protein>
<proteinExistence type="predicted"/>
<evidence type="ECO:0000313" key="2">
    <source>
        <dbReference type="Proteomes" id="UP001219568"/>
    </source>
</evidence>
<name>A0AAD6I576_PENCN</name>
<dbReference type="EMBL" id="JAQJZL010000014">
    <property type="protein sequence ID" value="KAJ6030288.1"/>
    <property type="molecule type" value="Genomic_DNA"/>
</dbReference>
<sequence length="81" mass="8806">MKAPIPTAPKPSIISVSLDPHLKRCQRRKELQFVLIVKKSSDVADTSSAHNAIASKAGLTENPEVITSPVFLTPIEVCRPM</sequence>
<accession>A0AAD6I576</accession>
<reference evidence="1" key="2">
    <citation type="submission" date="2023-01" db="EMBL/GenBank/DDBJ databases">
        <authorList>
            <person name="Petersen C."/>
        </authorList>
    </citation>
    <scope>NUCLEOTIDE SEQUENCE</scope>
    <source>
        <strain evidence="1">IBT 15450</strain>
    </source>
</reference>
<gene>
    <name evidence="1" type="ORF">N7460_010554</name>
</gene>
<comment type="caution">
    <text evidence="1">The sequence shown here is derived from an EMBL/GenBank/DDBJ whole genome shotgun (WGS) entry which is preliminary data.</text>
</comment>
<dbReference type="AlphaFoldDB" id="A0AAD6I576"/>
<evidence type="ECO:0000313" key="1">
    <source>
        <dbReference type="EMBL" id="KAJ6030288.1"/>
    </source>
</evidence>
<keyword evidence="2" id="KW-1185">Reference proteome</keyword>
<organism evidence="1 2">
    <name type="scientific">Penicillium canescens</name>
    <dbReference type="NCBI Taxonomy" id="5083"/>
    <lineage>
        <taxon>Eukaryota</taxon>
        <taxon>Fungi</taxon>
        <taxon>Dikarya</taxon>
        <taxon>Ascomycota</taxon>
        <taxon>Pezizomycotina</taxon>
        <taxon>Eurotiomycetes</taxon>
        <taxon>Eurotiomycetidae</taxon>
        <taxon>Eurotiales</taxon>
        <taxon>Aspergillaceae</taxon>
        <taxon>Penicillium</taxon>
    </lineage>
</organism>
<dbReference type="Proteomes" id="UP001219568">
    <property type="component" value="Unassembled WGS sequence"/>
</dbReference>
<reference evidence="1" key="1">
    <citation type="journal article" date="2023" name="IMA Fungus">
        <title>Comparative genomic study of the Penicillium genus elucidates a diverse pangenome and 15 lateral gene transfer events.</title>
        <authorList>
            <person name="Petersen C."/>
            <person name="Sorensen T."/>
            <person name="Nielsen M.R."/>
            <person name="Sondergaard T.E."/>
            <person name="Sorensen J.L."/>
            <person name="Fitzpatrick D.A."/>
            <person name="Frisvad J.C."/>
            <person name="Nielsen K.L."/>
        </authorList>
    </citation>
    <scope>NUCLEOTIDE SEQUENCE</scope>
    <source>
        <strain evidence="1">IBT 15450</strain>
    </source>
</reference>